<feature type="region of interest" description="Disordered" evidence="1">
    <location>
        <begin position="218"/>
        <end position="276"/>
    </location>
</feature>
<dbReference type="EMBL" id="JBANMG010000008">
    <property type="protein sequence ID" value="KAK6949867.1"/>
    <property type="molecule type" value="Genomic_DNA"/>
</dbReference>
<evidence type="ECO:0000256" key="1">
    <source>
        <dbReference type="SAM" id="MobiDB-lite"/>
    </source>
</evidence>
<evidence type="ECO:0000259" key="2">
    <source>
        <dbReference type="Pfam" id="PF00293"/>
    </source>
</evidence>
<name>A0AAX6MBV5_9PEZI</name>
<organism evidence="3 4">
    <name type="scientific">Daldinia eschscholtzii</name>
    <dbReference type="NCBI Taxonomy" id="292717"/>
    <lineage>
        <taxon>Eukaryota</taxon>
        <taxon>Fungi</taxon>
        <taxon>Dikarya</taxon>
        <taxon>Ascomycota</taxon>
        <taxon>Pezizomycotina</taxon>
        <taxon>Sordariomycetes</taxon>
        <taxon>Xylariomycetidae</taxon>
        <taxon>Xylariales</taxon>
        <taxon>Hypoxylaceae</taxon>
        <taxon>Daldinia</taxon>
    </lineage>
</organism>
<evidence type="ECO:0000313" key="4">
    <source>
        <dbReference type="Proteomes" id="UP001369815"/>
    </source>
</evidence>
<feature type="region of interest" description="Disordered" evidence="1">
    <location>
        <begin position="72"/>
        <end position="128"/>
    </location>
</feature>
<dbReference type="Proteomes" id="UP001369815">
    <property type="component" value="Unassembled WGS sequence"/>
</dbReference>
<gene>
    <name evidence="3" type="ORF">Daesc_008190</name>
</gene>
<protein>
    <recommendedName>
        <fullName evidence="2">Nudix hydrolase domain-containing protein</fullName>
    </recommendedName>
</protein>
<comment type="caution">
    <text evidence="3">The sequence shown here is derived from an EMBL/GenBank/DDBJ whole genome shotgun (WGS) entry which is preliminary data.</text>
</comment>
<feature type="domain" description="Nudix hydrolase" evidence="2">
    <location>
        <begin position="134"/>
        <end position="178"/>
    </location>
</feature>
<dbReference type="SUPFAM" id="SSF55811">
    <property type="entry name" value="Nudix"/>
    <property type="match status" value="1"/>
</dbReference>
<dbReference type="AlphaFoldDB" id="A0AAX6MBV5"/>
<feature type="compositionally biased region" description="Gly residues" evidence="1">
    <location>
        <begin position="243"/>
        <end position="265"/>
    </location>
</feature>
<feature type="compositionally biased region" description="Low complexity" evidence="1">
    <location>
        <begin position="233"/>
        <end position="242"/>
    </location>
</feature>
<proteinExistence type="predicted"/>
<keyword evidence="4" id="KW-1185">Reference proteome</keyword>
<reference evidence="3 4" key="1">
    <citation type="journal article" date="2024" name="Front Chem Biol">
        <title>Unveiling the potential of Daldinia eschscholtzii MFLUCC 19-0629 through bioactivity and bioinformatics studies for enhanced sustainable agriculture production.</title>
        <authorList>
            <person name="Brooks S."/>
            <person name="Weaver J.A."/>
            <person name="Klomchit A."/>
            <person name="Alharthi S.A."/>
            <person name="Onlamun T."/>
            <person name="Nurani R."/>
            <person name="Vong T.K."/>
            <person name="Alberti F."/>
            <person name="Greco C."/>
        </authorList>
    </citation>
    <scope>NUCLEOTIDE SEQUENCE [LARGE SCALE GENOMIC DNA]</scope>
    <source>
        <strain evidence="3">MFLUCC 19-0629</strain>
    </source>
</reference>
<dbReference type="Pfam" id="PF00293">
    <property type="entry name" value="NUDIX"/>
    <property type="match status" value="1"/>
</dbReference>
<accession>A0AAX6MBV5</accession>
<dbReference type="InterPro" id="IPR000086">
    <property type="entry name" value="NUDIX_hydrolase_dom"/>
</dbReference>
<sequence>MSGTTTLPFRKTTLSHAQKTVLAMSRAQYLEDIRATRPADKLYVGVCIFRMDAHSSRPSVLLLRRSSSSSSCARESESATTASFPSTPTSPYSSPSSYSSSSFHWGGQSKQQQQQQQQHQQQQYEQTYYSGSGGEGIWELPGGKVHDGDFCISAAVARRVAEQTGLRVVRVLGALQDVRRIVEVRILDWDDDGVGIFTAGGSSSGNLSVLDGATLTSATGSPGSGSGSGSGHGLSYSGSSSGWSGGAGGIGGRGSGGGGGGGIRGSTGSTQSRRSPIHNPQLVLRKECLQLNYAVLVQNHEDLAVKSPEHDELVWASFSRAEALPMPEELRTVVHQGLAFAGEYLF</sequence>
<dbReference type="InterPro" id="IPR015797">
    <property type="entry name" value="NUDIX_hydrolase-like_dom_sf"/>
</dbReference>
<dbReference type="Gene3D" id="3.90.79.10">
    <property type="entry name" value="Nucleoside Triphosphate Pyrophosphohydrolase"/>
    <property type="match status" value="1"/>
</dbReference>
<evidence type="ECO:0000313" key="3">
    <source>
        <dbReference type="EMBL" id="KAK6949867.1"/>
    </source>
</evidence>
<feature type="compositionally biased region" description="Gly residues" evidence="1">
    <location>
        <begin position="222"/>
        <end position="232"/>
    </location>
</feature>